<dbReference type="GO" id="GO:0016740">
    <property type="term" value="F:transferase activity"/>
    <property type="evidence" value="ECO:0007669"/>
    <property type="project" value="UniProtKB-ARBA"/>
</dbReference>
<gene>
    <name evidence="8" type="primary">glyQS</name>
    <name evidence="10" type="ORF">H8S23_03440</name>
</gene>
<comment type="subunit">
    <text evidence="8">Homodimer.</text>
</comment>
<dbReference type="GO" id="GO:0005524">
    <property type="term" value="F:ATP binding"/>
    <property type="evidence" value="ECO:0007669"/>
    <property type="project" value="UniProtKB-UniRule"/>
</dbReference>
<evidence type="ECO:0000256" key="8">
    <source>
        <dbReference type="HAMAP-Rule" id="MF_00253"/>
    </source>
</evidence>
<dbReference type="SUPFAM" id="SSF52954">
    <property type="entry name" value="Class II aaRS ABD-related"/>
    <property type="match status" value="1"/>
</dbReference>
<dbReference type="SUPFAM" id="SSF55681">
    <property type="entry name" value="Class II aaRS and biotin synthetases"/>
    <property type="match status" value="1"/>
</dbReference>
<evidence type="ECO:0000256" key="7">
    <source>
        <dbReference type="ARBA" id="ARBA00023146"/>
    </source>
</evidence>
<evidence type="ECO:0000313" key="10">
    <source>
        <dbReference type="EMBL" id="MBC5580553.1"/>
    </source>
</evidence>
<dbReference type="HAMAP" id="MF_00253_B">
    <property type="entry name" value="Gly_tRNA_synth_B"/>
    <property type="match status" value="1"/>
</dbReference>
<name>A0A923L128_9FIRM</name>
<accession>A0A923L128</accession>
<comment type="subcellular location">
    <subcellularLocation>
        <location evidence="8">Cytoplasm</location>
    </subcellularLocation>
</comment>
<keyword evidence="2 8" id="KW-0963">Cytoplasm</keyword>
<reference evidence="10" key="1">
    <citation type="submission" date="2020-08" db="EMBL/GenBank/DDBJ databases">
        <title>Genome public.</title>
        <authorList>
            <person name="Liu C."/>
            <person name="Sun Q."/>
        </authorList>
    </citation>
    <scope>NUCLEOTIDE SEQUENCE</scope>
    <source>
        <strain evidence="10">BX8</strain>
    </source>
</reference>
<dbReference type="RefSeq" id="WP_186886898.1">
    <property type="nucleotide sequence ID" value="NZ_JACONZ010000001.1"/>
</dbReference>
<organism evidence="10 11">
    <name type="scientific">Anaerofilum hominis</name>
    <dbReference type="NCBI Taxonomy" id="2763016"/>
    <lineage>
        <taxon>Bacteria</taxon>
        <taxon>Bacillati</taxon>
        <taxon>Bacillota</taxon>
        <taxon>Clostridia</taxon>
        <taxon>Eubacteriales</taxon>
        <taxon>Oscillospiraceae</taxon>
        <taxon>Anaerofilum</taxon>
    </lineage>
</organism>
<dbReference type="GO" id="GO:0004081">
    <property type="term" value="F:bis(5'-nucleosyl)-tetraphosphatase (asymmetrical) activity"/>
    <property type="evidence" value="ECO:0007669"/>
    <property type="project" value="UniProtKB-ARBA"/>
</dbReference>
<dbReference type="NCBIfam" id="TIGR00389">
    <property type="entry name" value="glyS_dimeric"/>
    <property type="match status" value="1"/>
</dbReference>
<keyword evidence="4 8" id="KW-0547">Nucleotide-binding</keyword>
<evidence type="ECO:0000256" key="6">
    <source>
        <dbReference type="ARBA" id="ARBA00022917"/>
    </source>
</evidence>
<dbReference type="Pfam" id="PF03129">
    <property type="entry name" value="HGTP_anticodon"/>
    <property type="match status" value="1"/>
</dbReference>
<dbReference type="FunFam" id="3.40.50.800:FF:000002">
    <property type="entry name" value="Glycine--tRNA ligase"/>
    <property type="match status" value="1"/>
</dbReference>
<dbReference type="GO" id="GO:0070062">
    <property type="term" value="C:extracellular exosome"/>
    <property type="evidence" value="ECO:0007669"/>
    <property type="project" value="UniProtKB-ARBA"/>
</dbReference>
<dbReference type="Pfam" id="PF00587">
    <property type="entry name" value="tRNA-synt_2b"/>
    <property type="match status" value="1"/>
</dbReference>
<dbReference type="InterPro" id="IPR006195">
    <property type="entry name" value="aa-tRNA-synth_II"/>
</dbReference>
<dbReference type="PRINTS" id="PR01043">
    <property type="entry name" value="TRNASYNTHGLY"/>
</dbReference>
<keyword evidence="5 8" id="KW-0067">ATP-binding</keyword>
<dbReference type="CDD" id="cd00858">
    <property type="entry name" value="GlyRS_anticodon"/>
    <property type="match status" value="1"/>
</dbReference>
<dbReference type="EC" id="6.1.1.14" evidence="8"/>
<dbReference type="InterPro" id="IPR002315">
    <property type="entry name" value="tRNA-synt_gly"/>
</dbReference>
<dbReference type="InterPro" id="IPR027031">
    <property type="entry name" value="Gly-tRNA_synthase/POLG2"/>
</dbReference>
<proteinExistence type="inferred from homology"/>
<dbReference type="InterPro" id="IPR033731">
    <property type="entry name" value="GlyRS-like_core"/>
</dbReference>
<comment type="catalytic activity">
    <reaction evidence="8">
        <text>tRNA(Gly) + glycine + ATP = glycyl-tRNA(Gly) + AMP + diphosphate</text>
        <dbReference type="Rhea" id="RHEA:16013"/>
        <dbReference type="Rhea" id="RHEA-COMP:9664"/>
        <dbReference type="Rhea" id="RHEA-COMP:9683"/>
        <dbReference type="ChEBI" id="CHEBI:30616"/>
        <dbReference type="ChEBI" id="CHEBI:33019"/>
        <dbReference type="ChEBI" id="CHEBI:57305"/>
        <dbReference type="ChEBI" id="CHEBI:78442"/>
        <dbReference type="ChEBI" id="CHEBI:78522"/>
        <dbReference type="ChEBI" id="CHEBI:456215"/>
        <dbReference type="EC" id="6.1.1.14"/>
    </reaction>
</comment>
<dbReference type="InterPro" id="IPR002314">
    <property type="entry name" value="aa-tRNA-synt_IIb"/>
</dbReference>
<feature type="domain" description="Aminoacyl-transfer RNA synthetases class-II family profile" evidence="9">
    <location>
        <begin position="9"/>
        <end position="366"/>
    </location>
</feature>
<feature type="binding site" evidence="8">
    <location>
        <begin position="285"/>
        <end position="286"/>
    </location>
    <ligand>
        <name>ATP</name>
        <dbReference type="ChEBI" id="CHEBI:30616"/>
    </ligand>
</feature>
<dbReference type="GO" id="GO:1990742">
    <property type="term" value="C:microvesicle"/>
    <property type="evidence" value="ECO:0007669"/>
    <property type="project" value="UniProtKB-ARBA"/>
</dbReference>
<dbReference type="InterPro" id="IPR004154">
    <property type="entry name" value="Anticodon-bd"/>
</dbReference>
<keyword evidence="3 8" id="KW-0436">Ligase</keyword>
<dbReference type="PROSITE" id="PS50862">
    <property type="entry name" value="AA_TRNA_LIGASE_II"/>
    <property type="match status" value="1"/>
</dbReference>
<evidence type="ECO:0000256" key="3">
    <source>
        <dbReference type="ARBA" id="ARBA00022598"/>
    </source>
</evidence>
<dbReference type="PANTHER" id="PTHR10745:SF8">
    <property type="entry name" value="DNA POLYMERASE SUBUNIT GAMMA-2, MITOCHONDRIAL"/>
    <property type="match status" value="1"/>
</dbReference>
<feature type="binding site" evidence="8">
    <location>
        <position position="101"/>
    </location>
    <ligand>
        <name>substrate</name>
    </ligand>
</feature>
<dbReference type="AlphaFoldDB" id="A0A923L128"/>
<feature type="binding site" evidence="8">
    <location>
        <begin position="216"/>
        <end position="220"/>
    </location>
    <ligand>
        <name>substrate</name>
    </ligand>
</feature>
<feature type="binding site" evidence="8">
    <location>
        <begin position="325"/>
        <end position="329"/>
    </location>
    <ligand>
        <name>substrate</name>
    </ligand>
</feature>
<protein>
    <recommendedName>
        <fullName evidence="8">Glycine--tRNA ligase</fullName>
        <ecNumber evidence="8">6.1.1.14</ecNumber>
    </recommendedName>
    <alternativeName>
        <fullName evidence="8">Glycyl-tRNA synthetase</fullName>
        <shortName evidence="8">GlyRS</shortName>
    </alternativeName>
</protein>
<dbReference type="Gene3D" id="3.40.50.800">
    <property type="entry name" value="Anticodon-binding domain"/>
    <property type="match status" value="1"/>
</dbReference>
<dbReference type="InterPro" id="IPR022961">
    <property type="entry name" value="Gly_tRNA_ligase_bac"/>
</dbReference>
<feature type="binding site" evidence="8">
    <location>
        <position position="169"/>
    </location>
    <ligand>
        <name>substrate</name>
    </ligand>
</feature>
<dbReference type="Proteomes" id="UP000659630">
    <property type="component" value="Unassembled WGS sequence"/>
</dbReference>
<keyword evidence="7 8" id="KW-0030">Aminoacyl-tRNA synthetase</keyword>
<comment type="similarity">
    <text evidence="1 8">Belongs to the class-II aminoacyl-tRNA synthetase family.</text>
</comment>
<dbReference type="GO" id="GO:0004820">
    <property type="term" value="F:glycine-tRNA ligase activity"/>
    <property type="evidence" value="ECO:0007669"/>
    <property type="project" value="UniProtKB-UniRule"/>
</dbReference>
<evidence type="ECO:0000256" key="2">
    <source>
        <dbReference type="ARBA" id="ARBA00022490"/>
    </source>
</evidence>
<keyword evidence="6 8" id="KW-0648">Protein biosynthesis</keyword>
<feature type="binding site" evidence="8">
    <location>
        <begin position="329"/>
        <end position="332"/>
    </location>
    <ligand>
        <name>ATP</name>
        <dbReference type="ChEBI" id="CHEBI:30616"/>
    </ligand>
</feature>
<dbReference type="EMBL" id="JACONZ010000001">
    <property type="protein sequence ID" value="MBC5580553.1"/>
    <property type="molecule type" value="Genomic_DNA"/>
</dbReference>
<dbReference type="GO" id="GO:0005829">
    <property type="term" value="C:cytosol"/>
    <property type="evidence" value="ECO:0007669"/>
    <property type="project" value="UniProtKB-ARBA"/>
</dbReference>
<dbReference type="GO" id="GO:0140096">
    <property type="term" value="F:catalytic activity, acting on a protein"/>
    <property type="evidence" value="ECO:0007669"/>
    <property type="project" value="UniProtKB-ARBA"/>
</dbReference>
<dbReference type="NCBIfam" id="NF003211">
    <property type="entry name" value="PRK04173.1"/>
    <property type="match status" value="1"/>
</dbReference>
<evidence type="ECO:0000256" key="5">
    <source>
        <dbReference type="ARBA" id="ARBA00022840"/>
    </source>
</evidence>
<keyword evidence="11" id="KW-1185">Reference proteome</keyword>
<dbReference type="GO" id="GO:0015966">
    <property type="term" value="P:diadenosine tetraphosphate biosynthetic process"/>
    <property type="evidence" value="ECO:0007669"/>
    <property type="project" value="UniProtKB-ARBA"/>
</dbReference>
<evidence type="ECO:0000313" key="11">
    <source>
        <dbReference type="Proteomes" id="UP000659630"/>
    </source>
</evidence>
<dbReference type="InterPro" id="IPR036621">
    <property type="entry name" value="Anticodon-bd_dom_sf"/>
</dbReference>
<evidence type="ECO:0000259" key="9">
    <source>
        <dbReference type="PROSITE" id="PS50862"/>
    </source>
</evidence>
<feature type="binding site" evidence="8">
    <location>
        <begin position="211"/>
        <end position="216"/>
    </location>
    <ligand>
        <name>ATP</name>
        <dbReference type="ChEBI" id="CHEBI:30616"/>
    </ligand>
</feature>
<comment type="function">
    <text evidence="8">Catalyzes the attachment of glycine to tRNA(Gly).</text>
</comment>
<comment type="caution">
    <text evidence="10">The sequence shown here is derived from an EMBL/GenBank/DDBJ whole genome shotgun (WGS) entry which is preliminary data.</text>
</comment>
<sequence>MNNTEKTMDKVIALCKNRGFVFSGSEIYGGLSNTWDYGPLGVEFKNNVKRAWWKKFVQESPTNVGLDAAILMNPQVWVASGHVGGFSDPLMDCKDCKTRHRADKLIEDAGGDANGMTFEQMSAYIQEHGIVCPNCGSANFTDIRKFNLMFKTFQGVTEDAKSEIYLRPETAQGIFVNFANVQRSTRRKLPFGVCQIGKSFRNEITPGNFTFRTREFEQMEMEFFCKPDTDLEWFYYWKDYCKNFLIGLGMKEENMRLRDHEKEELSFYSKATTDIEYLFPFGWGELWGIADRTDYDLGRHNEVSGKVQDYFDPETNEHYVPYVVEPSLGADRVALAFLVEAYDEEVVDAEKNDTRVVLRLHPALAPYKACVLPLSKKLNDKAGEVYALLQKRFMVDYDDAGSIGKRYRRQDEIGTPICVTYDFDSENDGCVTVRDRDTMQQERIKIEELAAYIENKIAY</sequence>
<feature type="binding site" evidence="8">
    <location>
        <begin position="201"/>
        <end position="203"/>
    </location>
    <ligand>
        <name>ATP</name>
        <dbReference type="ChEBI" id="CHEBI:30616"/>
    </ligand>
</feature>
<dbReference type="PANTHER" id="PTHR10745">
    <property type="entry name" value="GLYCYL-TRNA SYNTHETASE/DNA POLYMERASE SUBUNIT GAMMA-2"/>
    <property type="match status" value="1"/>
</dbReference>
<dbReference type="GO" id="GO:0006426">
    <property type="term" value="P:glycyl-tRNA aminoacylation"/>
    <property type="evidence" value="ECO:0007669"/>
    <property type="project" value="UniProtKB-UniRule"/>
</dbReference>
<evidence type="ECO:0000256" key="1">
    <source>
        <dbReference type="ARBA" id="ARBA00008226"/>
    </source>
</evidence>
<evidence type="ECO:0000256" key="4">
    <source>
        <dbReference type="ARBA" id="ARBA00022741"/>
    </source>
</evidence>
<dbReference type="Gene3D" id="3.30.930.10">
    <property type="entry name" value="Bira Bifunctional Protein, Domain 2"/>
    <property type="match status" value="1"/>
</dbReference>
<dbReference type="InterPro" id="IPR045864">
    <property type="entry name" value="aa-tRNA-synth_II/BPL/LPL"/>
</dbReference>
<dbReference type="CDD" id="cd00774">
    <property type="entry name" value="GlyRS-like_core"/>
    <property type="match status" value="1"/>
</dbReference>